<accession>A0A370K8I3</accession>
<reference evidence="4 5" key="1">
    <citation type="submission" date="2018-07" db="EMBL/GenBank/DDBJ databases">
        <title>Dyella solisilvae sp. nov., isolated from the pine and broad-leaved mixed forest soil.</title>
        <authorList>
            <person name="Gao Z."/>
            <person name="Qiu L."/>
        </authorList>
    </citation>
    <scope>NUCLEOTIDE SEQUENCE [LARGE SCALE GENOMIC DNA]</scope>
    <source>
        <strain evidence="4 5">DHG54</strain>
    </source>
</reference>
<dbReference type="InterPro" id="IPR003959">
    <property type="entry name" value="ATPase_AAA_core"/>
</dbReference>
<dbReference type="GO" id="GO:0016887">
    <property type="term" value="F:ATP hydrolysis activity"/>
    <property type="evidence" value="ECO:0007669"/>
    <property type="project" value="InterPro"/>
</dbReference>
<dbReference type="PANTHER" id="PTHR23077:SF171">
    <property type="entry name" value="NUCLEAR VALOSIN-CONTAINING PROTEIN-LIKE"/>
    <property type="match status" value="1"/>
</dbReference>
<feature type="domain" description="AAA+ ATPase" evidence="3">
    <location>
        <begin position="258"/>
        <end position="393"/>
    </location>
</feature>
<dbReference type="SUPFAM" id="SSF52540">
    <property type="entry name" value="P-loop containing nucleoside triphosphate hydrolases"/>
    <property type="match status" value="2"/>
</dbReference>
<evidence type="ECO:0000313" key="4">
    <source>
        <dbReference type="EMBL" id="RDI98944.1"/>
    </source>
</evidence>
<comment type="caution">
    <text evidence="4">The sequence shown here is derived from an EMBL/GenBank/DDBJ whole genome shotgun (WGS) entry which is preliminary data.</text>
</comment>
<dbReference type="Pfam" id="PF00004">
    <property type="entry name" value="AAA"/>
    <property type="match status" value="2"/>
</dbReference>
<dbReference type="EMBL" id="QQSY01000002">
    <property type="protein sequence ID" value="RDI98944.1"/>
    <property type="molecule type" value="Genomic_DNA"/>
</dbReference>
<evidence type="ECO:0000256" key="2">
    <source>
        <dbReference type="ARBA" id="ARBA00022840"/>
    </source>
</evidence>
<dbReference type="PANTHER" id="PTHR23077">
    <property type="entry name" value="AAA-FAMILY ATPASE"/>
    <property type="match status" value="1"/>
</dbReference>
<feature type="domain" description="AAA+ ATPase" evidence="3">
    <location>
        <begin position="501"/>
        <end position="630"/>
    </location>
</feature>
<dbReference type="AlphaFoldDB" id="A0A370K8I3"/>
<dbReference type="InterPro" id="IPR003593">
    <property type="entry name" value="AAA+_ATPase"/>
</dbReference>
<protein>
    <submittedName>
        <fullName evidence="4">AAA family ATPase</fullName>
    </submittedName>
</protein>
<keyword evidence="1" id="KW-0547">Nucleotide-binding</keyword>
<dbReference type="InterPro" id="IPR050168">
    <property type="entry name" value="AAA_ATPase_domain"/>
</dbReference>
<keyword evidence="5" id="KW-1185">Reference proteome</keyword>
<organism evidence="4 5">
    <name type="scientific">Dyella solisilvae</name>
    <dbReference type="NCBI Taxonomy" id="1920168"/>
    <lineage>
        <taxon>Bacteria</taxon>
        <taxon>Pseudomonadati</taxon>
        <taxon>Pseudomonadota</taxon>
        <taxon>Gammaproteobacteria</taxon>
        <taxon>Lysobacterales</taxon>
        <taxon>Rhodanobacteraceae</taxon>
        <taxon>Dyella</taxon>
    </lineage>
</organism>
<gene>
    <name evidence="4" type="ORF">DVT68_10640</name>
</gene>
<evidence type="ECO:0000256" key="1">
    <source>
        <dbReference type="ARBA" id="ARBA00022741"/>
    </source>
</evidence>
<dbReference type="CDD" id="cd19481">
    <property type="entry name" value="RecA-like_protease"/>
    <property type="match status" value="1"/>
</dbReference>
<dbReference type="GO" id="GO:0005524">
    <property type="term" value="F:ATP binding"/>
    <property type="evidence" value="ECO:0007669"/>
    <property type="project" value="UniProtKB-KW"/>
</dbReference>
<dbReference type="SMART" id="SM00382">
    <property type="entry name" value="AAA"/>
    <property type="match status" value="2"/>
</dbReference>
<dbReference type="InterPro" id="IPR027417">
    <property type="entry name" value="P-loop_NTPase"/>
</dbReference>
<evidence type="ECO:0000313" key="5">
    <source>
        <dbReference type="Proteomes" id="UP000254711"/>
    </source>
</evidence>
<sequence>MRASHCWIWCPMFEAIATSPQAVDPFDHLLARRDMATLWIMRILLRMCDEDWLWKRPSLRRQLFSRLQLLNVQVADEEQRHLCIECLSCTLDAMEEQASLYCHDPVLAANLDLLSGQLSLSSLEAKVLSLAVLLRSDDLIDQLADETFRSINLPRQLAMVLDEPIEELAQITHSAGLLHRTGLIEFSSGGPLAGNISVKRGSLRRLATISLSSPDELFDGIVRAAPHGQLQLEDYAHVKETLDALHHLIGEALERQRTAVNVLLYGPPGTGKTQLARWLADQLATPLYDVSPHEMGGISGTGERPDARLAKAATCLHLLRGRRAMLAMDECDAIFGEGTGPLSGVAANPVKAWVNDLLETNPVPMIWIANSVRDMDSAFVRRFDMVVRLDTPPMKQRLKLLEQACGQHVSHAQLRRIAAADKATPGVLTRAIDVMDRVHAHGGEQNSGALLESLLDGTLRAQGHPTIHMAYRHSAATDYDTRFCNANVDLDALSEGLRRTGQGRILLYGPPGTGKTAFGHWLATALERPLVLKRVSDLQSRWVGEMEQNLARAFEQALREEAVLQIDEVDGFLQDRRYSSHGWERTQVNEFLTQLESFEGIFIGSTNLLGGLEPAAMRRFDHKIEMGYLQPEQAWLLFQRKLSDWGVGMPDADDCRRRLAGLTRLTPGDFSLMARRHALIPYRDASTVVGALSEELNLKDGPARRIGFT</sequence>
<dbReference type="Gene3D" id="3.40.50.300">
    <property type="entry name" value="P-loop containing nucleotide triphosphate hydrolases"/>
    <property type="match status" value="2"/>
</dbReference>
<evidence type="ECO:0000259" key="3">
    <source>
        <dbReference type="SMART" id="SM00382"/>
    </source>
</evidence>
<name>A0A370K8I3_9GAMM</name>
<keyword evidence="2" id="KW-0067">ATP-binding</keyword>
<dbReference type="Proteomes" id="UP000254711">
    <property type="component" value="Unassembled WGS sequence"/>
</dbReference>
<proteinExistence type="predicted"/>